<comment type="caution">
    <text evidence="1">The sequence shown here is derived from an EMBL/GenBank/DDBJ whole genome shotgun (WGS) entry which is preliminary data.</text>
</comment>
<dbReference type="Proteomes" id="UP000670925">
    <property type="component" value="Unassembled WGS sequence"/>
</dbReference>
<gene>
    <name evidence="1" type="ORF">J5N55_14885</name>
</gene>
<dbReference type="AlphaFoldDB" id="A0AAW4J918"/>
<evidence type="ECO:0000313" key="2">
    <source>
        <dbReference type="Proteomes" id="UP000670925"/>
    </source>
</evidence>
<dbReference type="RefSeq" id="WP_208464788.1">
    <property type="nucleotide sequence ID" value="NZ_JAGFOT010000018.1"/>
</dbReference>
<proteinExistence type="predicted"/>
<sequence length="113" mass="13226">MSFYTELQIRYTQFDEIDLSTQKQNIFKMLAQDAIHEDTYHDLTTAFTDGKSSINVDPIYCFQLVEYIISLFPNANIECRGLGEEFLYTWVLCVEDGNIIFSSKPWESENPYL</sequence>
<reference evidence="1" key="1">
    <citation type="submission" date="2021-03" db="EMBL/GenBank/DDBJ databases">
        <title>Acinetobacter spp. whole-genome sequenced from Terengganu.</title>
        <authorList>
            <person name="Mohd Rani F."/>
        </authorList>
    </citation>
    <scope>NUCLEOTIDE SEQUENCE</scope>
    <source>
        <strain evidence="1">AC1502</strain>
    </source>
</reference>
<dbReference type="EMBL" id="JAGFOT010000018">
    <property type="protein sequence ID" value="MBO3659361.1"/>
    <property type="molecule type" value="Genomic_DNA"/>
</dbReference>
<name>A0AAW4J918_ACIHA</name>
<organism evidence="1 2">
    <name type="scientific">Acinetobacter haemolyticus</name>
    <dbReference type="NCBI Taxonomy" id="29430"/>
    <lineage>
        <taxon>Bacteria</taxon>
        <taxon>Pseudomonadati</taxon>
        <taxon>Pseudomonadota</taxon>
        <taxon>Gammaproteobacteria</taxon>
        <taxon>Moraxellales</taxon>
        <taxon>Moraxellaceae</taxon>
        <taxon>Acinetobacter</taxon>
    </lineage>
</organism>
<protein>
    <submittedName>
        <fullName evidence="1">Uncharacterized protein</fullName>
    </submittedName>
</protein>
<accession>A0AAW4J918</accession>
<evidence type="ECO:0000313" key="1">
    <source>
        <dbReference type="EMBL" id="MBO3659361.1"/>
    </source>
</evidence>